<dbReference type="EC" id="1.5.-.-" evidence="10"/>
<evidence type="ECO:0000256" key="8">
    <source>
        <dbReference type="ARBA" id="ARBA00023002"/>
    </source>
</evidence>
<evidence type="ECO:0000256" key="2">
    <source>
        <dbReference type="ARBA" id="ARBA00022603"/>
    </source>
</evidence>
<dbReference type="PANTHER" id="PTHR13847">
    <property type="entry name" value="SARCOSINE DEHYDROGENASE-RELATED"/>
    <property type="match status" value="1"/>
</dbReference>
<dbReference type="EC" id="2.1.1.61" evidence="10"/>
<evidence type="ECO:0000256" key="4">
    <source>
        <dbReference type="ARBA" id="ARBA00022679"/>
    </source>
</evidence>
<evidence type="ECO:0000256" key="10">
    <source>
        <dbReference type="HAMAP-Rule" id="MF_01102"/>
    </source>
</evidence>
<keyword evidence="6 10" id="KW-0819">tRNA processing</keyword>
<dbReference type="HAMAP" id="MF_01102">
    <property type="entry name" value="MnmC"/>
    <property type="match status" value="1"/>
</dbReference>
<evidence type="ECO:0000256" key="9">
    <source>
        <dbReference type="ARBA" id="ARBA00023268"/>
    </source>
</evidence>
<dbReference type="EMBL" id="BMKF01000002">
    <property type="protein sequence ID" value="GGB69661.1"/>
    <property type="molecule type" value="Genomic_DNA"/>
</dbReference>
<dbReference type="InterPro" id="IPR047785">
    <property type="entry name" value="tRNA_MNMC2"/>
</dbReference>
<keyword evidence="2 10" id="KW-0489">Methyltransferase</keyword>
<keyword evidence="1 10" id="KW-0963">Cytoplasm</keyword>
<dbReference type="Pfam" id="PF01266">
    <property type="entry name" value="DAO"/>
    <property type="match status" value="1"/>
</dbReference>
<protein>
    <recommendedName>
        <fullName evidence="10">tRNA 5-methylaminomethyl-2-thiouridine biosynthesis bifunctional protein MnmC</fullName>
        <shortName evidence="10">tRNA mnm(5)s(2)U biosynthesis bifunctional protein</shortName>
    </recommendedName>
    <domain>
        <recommendedName>
            <fullName evidence="10">tRNA (mnm(5)s(2)U34)-methyltransferase</fullName>
            <ecNumber evidence="10">2.1.1.61</ecNumber>
        </recommendedName>
    </domain>
    <domain>
        <recommendedName>
            <fullName evidence="10">FAD-dependent cmnm(5)s(2)U34 oxidoreductase</fullName>
            <ecNumber evidence="10">1.5.-.-</ecNumber>
        </recommendedName>
    </domain>
</protein>
<dbReference type="SUPFAM" id="SSF51971">
    <property type="entry name" value="Nucleotide-binding domain"/>
    <property type="match status" value="1"/>
</dbReference>
<gene>
    <name evidence="10 13" type="primary">mnmC</name>
    <name evidence="13" type="ORF">GCM10011503_17870</name>
</gene>
<comment type="caution">
    <text evidence="13">The sequence shown here is derived from an EMBL/GenBank/DDBJ whole genome shotgun (WGS) entry which is preliminary data.</text>
</comment>
<dbReference type="Gene3D" id="3.40.50.150">
    <property type="entry name" value="Vaccinia Virus protein VP39"/>
    <property type="match status" value="1"/>
</dbReference>
<comment type="similarity">
    <text evidence="10">In the C-terminal section; belongs to the DAO family.</text>
</comment>
<evidence type="ECO:0000259" key="12">
    <source>
        <dbReference type="Pfam" id="PF05430"/>
    </source>
</evidence>
<evidence type="ECO:0000313" key="13">
    <source>
        <dbReference type="EMBL" id="GGB69661.1"/>
    </source>
</evidence>
<evidence type="ECO:0000256" key="7">
    <source>
        <dbReference type="ARBA" id="ARBA00022827"/>
    </source>
</evidence>
<proteinExistence type="inferred from homology"/>
<comment type="function">
    <text evidence="10">Catalyzes the last two steps in the biosynthesis of 5-methylaminomethyl-2-thiouridine (mnm(5)s(2)U) at the wobble position (U34) in tRNA. Catalyzes the FAD-dependent demodification of cmnm(5)s(2)U34 to nm(5)s(2)U34, followed by the transfer of a methyl group from S-adenosyl-L-methionine to nm(5)s(2)U34, to form mnm(5)s(2)U34.</text>
</comment>
<feature type="region of interest" description="tRNA (mnm(5)s(2)U34)-methyltransferase" evidence="10">
    <location>
        <begin position="1"/>
        <end position="240"/>
    </location>
</feature>
<keyword evidence="8 10" id="KW-0560">Oxidoreductase</keyword>
<keyword evidence="5 10" id="KW-0949">S-adenosyl-L-methionine</keyword>
<dbReference type="NCBIfam" id="NF033855">
    <property type="entry name" value="tRNA_MNMC2"/>
    <property type="match status" value="1"/>
</dbReference>
<dbReference type="InterPro" id="IPR008471">
    <property type="entry name" value="MnmC-like_methylTransf"/>
</dbReference>
<dbReference type="Pfam" id="PF05430">
    <property type="entry name" value="Methyltransf_30"/>
    <property type="match status" value="1"/>
</dbReference>
<name>A0ABQ1JKX1_9PROT</name>
<dbReference type="InterPro" id="IPR029063">
    <property type="entry name" value="SAM-dependent_MTases_sf"/>
</dbReference>
<dbReference type="InterPro" id="IPR006076">
    <property type="entry name" value="FAD-dep_OxRdtase"/>
</dbReference>
<keyword evidence="7 10" id="KW-0274">FAD</keyword>
<feature type="region of interest" description="FAD-dependent cmnm(5)s(2)U34 oxidoreductase" evidence="10">
    <location>
        <begin position="265"/>
        <end position="616"/>
    </location>
</feature>
<dbReference type="Proteomes" id="UP000628854">
    <property type="component" value="Unassembled WGS sequence"/>
</dbReference>
<comment type="similarity">
    <text evidence="10">In the N-terminal section; belongs to the methyltransferase superfamily. tRNA (mnm(5)s(2)U34)-methyltransferase family.</text>
</comment>
<sequence length="616" mass="66787">MCVLAGRMSRLPPRPDLSWKEDGTPVDDRVGDIYFSRHNGLEEARTVFMQGCGLPDRWAGRETFTIAELGFGTGLNFLAVWESWRKTRQHGQWLHFVSFEGYPLDAGDAARALSAWPELGDLPGKLTAVWPDRAKGVQRMVRPDERLTLTLHLGEIAETLPQSRFRADAWFLDGFSPAKNDAMWAEALWPLVRERSAEGAKLGTFTVAGAVRRGLSEAGFEVEKAPGFGFKRERLEVRFAGPGVEEPDVYGLRAPARRPERVRVIGAGIAGASAARVLANRGLEVEVIEARAPASAASGNPLALVMPRLDAGDTVQARLLVDAYLAARRFYAGRAGVTETQVVHRPKDEREAERFAKLLADPPLGLENLEAMRGGVLHKGALILEPERLIAGLLDGIRVETGRAVVPGDLTDGVPTILATGQSITGLLTWLKIAGRQGQVEFATGSVETPPSAIASGHYALTNGTDRLWGATFEAWDGGELNESEAARAENMAALERLDPYWRQDAKRQDIRSRVGVRATTPDRLPLIGAVPDHEAARAVFEGVRHGQAIEADAPLMAGLYLAGGFGSRGFTWGPWAGEILAAQLLNEPAPASIGALQAVSPMRQILRDLKRGDRA</sequence>
<organism evidence="13 14">
    <name type="scientific">Henriciella pelagia</name>
    <dbReference type="NCBI Taxonomy" id="1977912"/>
    <lineage>
        <taxon>Bacteria</taxon>
        <taxon>Pseudomonadati</taxon>
        <taxon>Pseudomonadota</taxon>
        <taxon>Alphaproteobacteria</taxon>
        <taxon>Hyphomonadales</taxon>
        <taxon>Hyphomonadaceae</taxon>
        <taxon>Henriciella</taxon>
    </lineage>
</organism>
<evidence type="ECO:0000259" key="11">
    <source>
        <dbReference type="Pfam" id="PF01266"/>
    </source>
</evidence>
<keyword evidence="4 10" id="KW-0808">Transferase</keyword>
<evidence type="ECO:0000256" key="5">
    <source>
        <dbReference type="ARBA" id="ARBA00022691"/>
    </source>
</evidence>
<evidence type="ECO:0000256" key="1">
    <source>
        <dbReference type="ARBA" id="ARBA00022490"/>
    </source>
</evidence>
<comment type="catalytic activity">
    <reaction evidence="10">
        <text>5-aminomethyl-2-thiouridine(34) in tRNA + S-adenosyl-L-methionine = 5-methylaminomethyl-2-thiouridine(34) in tRNA + S-adenosyl-L-homocysteine + H(+)</text>
        <dbReference type="Rhea" id="RHEA:19569"/>
        <dbReference type="Rhea" id="RHEA-COMP:10195"/>
        <dbReference type="Rhea" id="RHEA-COMP:10197"/>
        <dbReference type="ChEBI" id="CHEBI:15378"/>
        <dbReference type="ChEBI" id="CHEBI:57856"/>
        <dbReference type="ChEBI" id="CHEBI:59789"/>
        <dbReference type="ChEBI" id="CHEBI:74454"/>
        <dbReference type="ChEBI" id="CHEBI:74455"/>
        <dbReference type="EC" id="2.1.1.61"/>
    </reaction>
</comment>
<keyword evidence="3 10" id="KW-0285">Flavoprotein</keyword>
<reference evidence="14" key="1">
    <citation type="journal article" date="2019" name="Int. J. Syst. Evol. Microbiol.">
        <title>The Global Catalogue of Microorganisms (GCM) 10K type strain sequencing project: providing services to taxonomists for standard genome sequencing and annotation.</title>
        <authorList>
            <consortium name="The Broad Institute Genomics Platform"/>
            <consortium name="The Broad Institute Genome Sequencing Center for Infectious Disease"/>
            <person name="Wu L."/>
            <person name="Ma J."/>
        </authorList>
    </citation>
    <scope>NUCLEOTIDE SEQUENCE [LARGE SCALE GENOMIC DNA]</scope>
    <source>
        <strain evidence="14">CGMCC 1.15928</strain>
    </source>
</reference>
<dbReference type="Gene3D" id="3.50.50.60">
    <property type="entry name" value="FAD/NAD(P)-binding domain"/>
    <property type="match status" value="1"/>
</dbReference>
<dbReference type="PANTHER" id="PTHR13847:SF283">
    <property type="entry name" value="TRNA 5-METHYLAMINOMETHYL-2-THIOURIDINE BIOSYNTHESIS BIFUNCTIONAL PROTEIN MNMC"/>
    <property type="match status" value="1"/>
</dbReference>
<keyword evidence="9 10" id="KW-0511">Multifunctional enzyme</keyword>
<dbReference type="Gene3D" id="3.30.9.10">
    <property type="entry name" value="D-Amino Acid Oxidase, subunit A, domain 2"/>
    <property type="match status" value="1"/>
</dbReference>
<keyword evidence="14" id="KW-1185">Reference proteome</keyword>
<evidence type="ECO:0000313" key="14">
    <source>
        <dbReference type="Proteomes" id="UP000628854"/>
    </source>
</evidence>
<evidence type="ECO:0000256" key="6">
    <source>
        <dbReference type="ARBA" id="ARBA00022694"/>
    </source>
</evidence>
<feature type="domain" description="FAD dependent oxidoreductase" evidence="11">
    <location>
        <begin position="262"/>
        <end position="583"/>
    </location>
</feature>
<accession>A0ABQ1JKX1</accession>
<evidence type="ECO:0000256" key="3">
    <source>
        <dbReference type="ARBA" id="ARBA00022630"/>
    </source>
</evidence>
<feature type="domain" description="MnmC-like methyltransferase" evidence="12">
    <location>
        <begin position="121"/>
        <end position="236"/>
    </location>
</feature>
<dbReference type="InterPro" id="IPR036188">
    <property type="entry name" value="FAD/NAD-bd_sf"/>
</dbReference>
<dbReference type="InterPro" id="IPR023032">
    <property type="entry name" value="tRNA_MAMT_biosynth_bifunc_MnmC"/>
</dbReference>
<comment type="subcellular location">
    <subcellularLocation>
        <location evidence="10">Cytoplasm</location>
    </subcellularLocation>
</comment>
<comment type="cofactor">
    <cofactor evidence="10">
        <name>FAD</name>
        <dbReference type="ChEBI" id="CHEBI:57692"/>
    </cofactor>
</comment>